<gene>
    <name evidence="1" type="ORF">D1825_09025</name>
</gene>
<proteinExistence type="predicted"/>
<evidence type="ECO:0000313" key="2">
    <source>
        <dbReference type="Proteomes" id="UP000283374"/>
    </source>
</evidence>
<dbReference type="Pfam" id="PF13830">
    <property type="entry name" value="DUF4192"/>
    <property type="match status" value="1"/>
</dbReference>
<organism evidence="1 2">
    <name type="scientific">Cellulomonas rhizosphaerae</name>
    <dbReference type="NCBI Taxonomy" id="2293719"/>
    <lineage>
        <taxon>Bacteria</taxon>
        <taxon>Bacillati</taxon>
        <taxon>Actinomycetota</taxon>
        <taxon>Actinomycetes</taxon>
        <taxon>Micrococcales</taxon>
        <taxon>Cellulomonadaceae</taxon>
        <taxon>Cellulomonas</taxon>
    </lineage>
</organism>
<comment type="caution">
    <text evidence="1">The sequence shown here is derived from an EMBL/GenBank/DDBJ whole genome shotgun (WGS) entry which is preliminary data.</text>
</comment>
<keyword evidence="2" id="KW-1185">Reference proteome</keyword>
<dbReference type="InterPro" id="IPR025447">
    <property type="entry name" value="DUF4192"/>
</dbReference>
<evidence type="ECO:0000313" key="1">
    <source>
        <dbReference type="EMBL" id="RHA41293.1"/>
    </source>
</evidence>
<dbReference type="EMBL" id="QWKP01000187">
    <property type="protein sequence ID" value="RHA41293.1"/>
    <property type="molecule type" value="Genomic_DNA"/>
</dbReference>
<dbReference type="OrthoDB" id="4954868at2"/>
<sequence>METDIETIRVSEPREVLAYIPHRLGFRPRDSAVLLSLRPPRGAIGLVMRVDLPDLLDPEAGPQLARSAIATLDQDGARRVMCVLYADEGDPRGALASPLHRAARHVREAAGGPFGEVDVLVVTSTGYLHLDCDPDTCCPPGGRPLRELEATLVGAHMVLAGSAVAGSRDELVQVARAPEQVRRSVARVRRRWEARCIDAWTSGPDAVGDWRAASVASWRAAVAAVDGSVAGRTAPWGRLEAGLADRRVRDAVLVSLVPGTADLAERCVRGTSPDPADDAAMGAALRRIMDPTEGMEPPLARCRTHEGALDGVVAHGRAGHQAPAWTLLAVLSWWRGDGARAQIQLDRALADDPEYRLALMLVDLLTAAVGPGWVRRRAA</sequence>
<accession>A0A413RLW7</accession>
<reference evidence="1 2" key="1">
    <citation type="submission" date="2018-08" db="EMBL/GenBank/DDBJ databases">
        <title>Cellulomonas rhizosphaerae sp. nov., a novel actinomycete isolated from soil.</title>
        <authorList>
            <person name="Tian Y."/>
        </authorList>
    </citation>
    <scope>NUCLEOTIDE SEQUENCE [LARGE SCALE GENOMIC DNA]</scope>
    <source>
        <strain evidence="1 2">NEAU-TCZ24</strain>
    </source>
</reference>
<dbReference type="Proteomes" id="UP000283374">
    <property type="component" value="Unassembled WGS sequence"/>
</dbReference>
<dbReference type="RefSeq" id="WP_118767090.1">
    <property type="nucleotide sequence ID" value="NZ_QWKP01000187.1"/>
</dbReference>
<name>A0A413RLW7_9CELL</name>
<protein>
    <submittedName>
        <fullName evidence="1">DUF4192 domain-containing protein</fullName>
    </submittedName>
</protein>
<dbReference type="AlphaFoldDB" id="A0A413RLW7"/>